<evidence type="ECO:0000313" key="4">
    <source>
        <dbReference type="Proteomes" id="UP000234433"/>
    </source>
</evidence>
<name>A0A2H1L0F0_9MICO</name>
<dbReference type="SMART" id="SM01126">
    <property type="entry name" value="DDE_Tnp_IS1595"/>
    <property type="match status" value="1"/>
</dbReference>
<gene>
    <name evidence="3" type="ORF">BANT918_03451</name>
</gene>
<proteinExistence type="predicted"/>
<feature type="region of interest" description="Disordered" evidence="1">
    <location>
        <begin position="313"/>
        <end position="352"/>
    </location>
</feature>
<evidence type="ECO:0000313" key="3">
    <source>
        <dbReference type="EMBL" id="SMY05470.1"/>
    </source>
</evidence>
<dbReference type="Pfam" id="PF12762">
    <property type="entry name" value="DDE_Tnp_IS1595"/>
    <property type="match status" value="1"/>
</dbReference>
<feature type="domain" description="ISXO2-like transposase" evidence="2">
    <location>
        <begin position="143"/>
        <end position="286"/>
    </location>
</feature>
<dbReference type="AlphaFoldDB" id="A0A2H1L0F0"/>
<protein>
    <submittedName>
        <fullName evidence="3">Transposase zinc-ribbon domain-containing protein</fullName>
    </submittedName>
</protein>
<dbReference type="RefSeq" id="WP_101602063.1">
    <property type="nucleotide sequence ID" value="NZ_FXZD01000045.1"/>
</dbReference>
<dbReference type="Proteomes" id="UP000234433">
    <property type="component" value="Unassembled WGS sequence"/>
</dbReference>
<dbReference type="EMBL" id="FXZD01000045">
    <property type="protein sequence ID" value="SMY05470.1"/>
    <property type="molecule type" value="Genomic_DNA"/>
</dbReference>
<sequence length="352" mass="38981">MADSTGARSGDDLEPGLDYPRDLAELRAWFPTDAECLDYLDWLRWPDGFCCPHCASTSAGRDTVGRHRCRGCWRRVSVTSGTIFDKTRIPLSVWFEVVWLVTSSKTGVPAAHLHRVLPISSYQSAWAMLARLRQVMTSDQSALLSGRVEVDETFIGGPRPGVRGRGALGKTLVAGAIEITDHGWGRARMGVIEDATTASLKAFAAKTIATDSVVVTDGLRSYPPALHGYEHEAINVASSGRPAHESLPAVHRLFALAKRTLEGTYQGAGTGKHLPEYLDEFVFRFNRRNSRHRGLVFLRLLERAVDASPVTYRDLVRDSQPKKTRPQGRRGPRSRPSSLDQATSPRPWRRTP</sequence>
<dbReference type="Pfam" id="PF12760">
    <property type="entry name" value="Zn_ribbon_IS1595"/>
    <property type="match status" value="1"/>
</dbReference>
<evidence type="ECO:0000259" key="2">
    <source>
        <dbReference type="SMART" id="SM01126"/>
    </source>
</evidence>
<evidence type="ECO:0000256" key="1">
    <source>
        <dbReference type="SAM" id="MobiDB-lite"/>
    </source>
</evidence>
<dbReference type="OrthoDB" id="5365332at2"/>
<dbReference type="InterPro" id="IPR024445">
    <property type="entry name" value="Tnp_ISXO2-like"/>
</dbReference>
<feature type="compositionally biased region" description="Basic residues" evidence="1">
    <location>
        <begin position="322"/>
        <end position="333"/>
    </location>
</feature>
<accession>A0A2H1L0F0</accession>
<dbReference type="InterPro" id="IPR024442">
    <property type="entry name" value="Transposase_Zn_ribbon"/>
</dbReference>
<organism evidence="3 4">
    <name type="scientific">Brevibacterium antiquum CNRZ 918</name>
    <dbReference type="NCBI Taxonomy" id="1255637"/>
    <lineage>
        <taxon>Bacteria</taxon>
        <taxon>Bacillati</taxon>
        <taxon>Actinomycetota</taxon>
        <taxon>Actinomycetes</taxon>
        <taxon>Micrococcales</taxon>
        <taxon>Brevibacteriaceae</taxon>
        <taxon>Brevibacterium</taxon>
    </lineage>
</organism>
<reference evidence="3 4" key="1">
    <citation type="submission" date="2017-03" db="EMBL/GenBank/DDBJ databases">
        <authorList>
            <person name="Afonso C.L."/>
            <person name="Miller P.J."/>
            <person name="Scott M.A."/>
            <person name="Spackman E."/>
            <person name="Goraichik I."/>
            <person name="Dimitrov K.M."/>
            <person name="Suarez D.L."/>
            <person name="Swayne D.E."/>
        </authorList>
    </citation>
    <scope>NUCLEOTIDE SEQUENCE [LARGE SCALE GENOMIC DNA]</scope>
    <source>
        <strain evidence="3 4">CNRZ 918</strain>
    </source>
</reference>
<dbReference type="NCBIfam" id="NF033547">
    <property type="entry name" value="transpos_IS1595"/>
    <property type="match status" value="1"/>
</dbReference>